<proteinExistence type="predicted"/>
<reference evidence="3" key="1">
    <citation type="submission" date="2022-10" db="EMBL/GenBank/DDBJ databases">
        <title>Genome assembly of Pristionchus species.</title>
        <authorList>
            <person name="Yoshida K."/>
            <person name="Sommer R.J."/>
        </authorList>
    </citation>
    <scope>NUCLEOTIDE SEQUENCE [LARGE SCALE GENOMIC DNA]</scope>
    <source>
        <strain evidence="3">RS5460</strain>
    </source>
</reference>
<keyword evidence="1" id="KW-0732">Signal</keyword>
<feature type="non-terminal residue" evidence="2">
    <location>
        <position position="123"/>
    </location>
</feature>
<gene>
    <name evidence="2" type="ORF">PMAYCL1PPCAC_19739</name>
</gene>
<dbReference type="EMBL" id="BTRK01000004">
    <property type="protein sequence ID" value="GMR49544.1"/>
    <property type="molecule type" value="Genomic_DNA"/>
</dbReference>
<evidence type="ECO:0000256" key="1">
    <source>
        <dbReference type="SAM" id="SignalP"/>
    </source>
</evidence>
<feature type="signal peptide" evidence="1">
    <location>
        <begin position="1"/>
        <end position="28"/>
    </location>
</feature>
<evidence type="ECO:0000313" key="2">
    <source>
        <dbReference type="EMBL" id="GMR49544.1"/>
    </source>
</evidence>
<sequence length="123" mass="13975">FIYSSGMARSALLLFAFAHLFIVIRTEGTKCVPNITSVPELSTYHLNGSWFMIARKSPAVDYLPLGISSSLIRLIDDGRDLIMEEYHSINGTCMPRMHGRWRRLNDSDGYLMEVRNPTGSMFQ</sequence>
<feature type="non-terminal residue" evidence="2">
    <location>
        <position position="1"/>
    </location>
</feature>
<feature type="chain" id="PRO_5043008441" evidence="1">
    <location>
        <begin position="29"/>
        <end position="123"/>
    </location>
</feature>
<protein>
    <submittedName>
        <fullName evidence="2">Uncharacterized protein</fullName>
    </submittedName>
</protein>
<name>A0AAN5I2Q1_9BILA</name>
<evidence type="ECO:0000313" key="3">
    <source>
        <dbReference type="Proteomes" id="UP001328107"/>
    </source>
</evidence>
<organism evidence="2 3">
    <name type="scientific">Pristionchus mayeri</name>
    <dbReference type="NCBI Taxonomy" id="1317129"/>
    <lineage>
        <taxon>Eukaryota</taxon>
        <taxon>Metazoa</taxon>
        <taxon>Ecdysozoa</taxon>
        <taxon>Nematoda</taxon>
        <taxon>Chromadorea</taxon>
        <taxon>Rhabditida</taxon>
        <taxon>Rhabditina</taxon>
        <taxon>Diplogasteromorpha</taxon>
        <taxon>Diplogasteroidea</taxon>
        <taxon>Neodiplogasteridae</taxon>
        <taxon>Pristionchus</taxon>
    </lineage>
</organism>
<dbReference type="AlphaFoldDB" id="A0AAN5I2Q1"/>
<comment type="caution">
    <text evidence="2">The sequence shown here is derived from an EMBL/GenBank/DDBJ whole genome shotgun (WGS) entry which is preliminary data.</text>
</comment>
<keyword evidence="3" id="KW-1185">Reference proteome</keyword>
<dbReference type="Proteomes" id="UP001328107">
    <property type="component" value="Unassembled WGS sequence"/>
</dbReference>
<accession>A0AAN5I2Q1</accession>